<reference evidence="5 7" key="2">
    <citation type="journal article" date="2018" name="Plant J.">
        <title>The Physcomitrella patens chromosome-scale assembly reveals moss genome structure and evolution.</title>
        <authorList>
            <person name="Lang D."/>
            <person name="Ullrich K.K."/>
            <person name="Murat F."/>
            <person name="Fuchs J."/>
            <person name="Jenkins J."/>
            <person name="Haas F.B."/>
            <person name="Piednoel M."/>
            <person name="Gundlach H."/>
            <person name="Van Bel M."/>
            <person name="Meyberg R."/>
            <person name="Vives C."/>
            <person name="Morata J."/>
            <person name="Symeonidi A."/>
            <person name="Hiss M."/>
            <person name="Muchero W."/>
            <person name="Kamisugi Y."/>
            <person name="Saleh O."/>
            <person name="Blanc G."/>
            <person name="Decker E.L."/>
            <person name="van Gessel N."/>
            <person name="Grimwood J."/>
            <person name="Hayes R.D."/>
            <person name="Graham S.W."/>
            <person name="Gunter L.E."/>
            <person name="McDaniel S.F."/>
            <person name="Hoernstein S.N.W."/>
            <person name="Larsson A."/>
            <person name="Li F.W."/>
            <person name="Perroud P.F."/>
            <person name="Phillips J."/>
            <person name="Ranjan P."/>
            <person name="Rokshar D.S."/>
            <person name="Rothfels C.J."/>
            <person name="Schneider L."/>
            <person name="Shu S."/>
            <person name="Stevenson D.W."/>
            <person name="Thummler F."/>
            <person name="Tillich M."/>
            <person name="Villarreal Aguilar J.C."/>
            <person name="Widiez T."/>
            <person name="Wong G.K."/>
            <person name="Wymore A."/>
            <person name="Zhang Y."/>
            <person name="Zimmer A.D."/>
            <person name="Quatrano R.S."/>
            <person name="Mayer K.F.X."/>
            <person name="Goodstein D."/>
            <person name="Casacuberta J.M."/>
            <person name="Vandepoele K."/>
            <person name="Reski R."/>
            <person name="Cuming A.C."/>
            <person name="Tuskan G.A."/>
            <person name="Maumus F."/>
            <person name="Salse J."/>
            <person name="Schmutz J."/>
            <person name="Rensing S.A."/>
        </authorList>
    </citation>
    <scope>NUCLEOTIDE SEQUENCE [LARGE SCALE GENOMIC DNA]</scope>
    <source>
        <strain evidence="6 7">cv. Gransden 2004</strain>
    </source>
</reference>
<gene>
    <name evidence="6" type="primary">LOC112276046</name>
    <name evidence="4" type="synonym">PpHPt3</name>
    <name evidence="5" type="ORF">PHYPA_028041</name>
</gene>
<dbReference type="SUPFAM" id="SSF47226">
    <property type="entry name" value="Histidine-containing phosphotransfer domain, HPT domain"/>
    <property type="match status" value="1"/>
</dbReference>
<dbReference type="GO" id="GO:0009927">
    <property type="term" value="F:histidine phosphotransfer kinase activity"/>
    <property type="evidence" value="ECO:0000318"/>
    <property type="project" value="GO_Central"/>
</dbReference>
<dbReference type="RefSeq" id="XP_024362773.1">
    <property type="nucleotide sequence ID" value="XM_024507005.2"/>
</dbReference>
<keyword evidence="1 2" id="KW-0902">Two-component regulatory system</keyword>
<dbReference type="EMBL" id="ABEU02000023">
    <property type="protein sequence ID" value="PNR29348.1"/>
    <property type="molecule type" value="Genomic_DNA"/>
</dbReference>
<dbReference type="STRING" id="3218.A0A2K1IJ99"/>
<evidence type="ECO:0000313" key="4">
    <source>
        <dbReference type="EMBL" id="BCP96817.1"/>
    </source>
</evidence>
<feature type="region of interest" description="Disordered" evidence="3">
    <location>
        <begin position="1"/>
        <end position="22"/>
    </location>
</feature>
<keyword evidence="2" id="KW-0932">Cytokinin signaling pathway</keyword>
<reference evidence="6" key="3">
    <citation type="submission" date="2020-12" db="UniProtKB">
        <authorList>
            <consortium name="EnsemblPlants"/>
        </authorList>
    </citation>
    <scope>IDENTIFICATION</scope>
</reference>
<dbReference type="GO" id="GO:0043424">
    <property type="term" value="F:protein histidine kinase binding"/>
    <property type="evidence" value="ECO:0000318"/>
    <property type="project" value="GO_Central"/>
</dbReference>
<sequence>MGLEFKYVEDSSDEDEKMTASEEKWQDLEALQARHEELVNSMYREELLNYRFSELQELQDAENPNFVEEIITGHMEECASCIEELEKALKTDPVDYHFCSPVWSYGCQIGNSNASIGAHQVAIWCGKFRDCVSREDKQGCLDALEKVKEAFDILRPKLLTMLEFEREIAATGGTVYYMNCNNHV</sequence>
<dbReference type="Gene3D" id="1.20.120.160">
    <property type="entry name" value="HPT domain"/>
    <property type="match status" value="1"/>
</dbReference>
<keyword evidence="7" id="KW-1185">Reference proteome</keyword>
<dbReference type="GO" id="GO:0005634">
    <property type="term" value="C:nucleus"/>
    <property type="evidence" value="ECO:0000318"/>
    <property type="project" value="GO_Central"/>
</dbReference>
<dbReference type="Gramene" id="Pp3c23_13840V3.1">
    <property type="protein sequence ID" value="PAC:32949045.CDS.1"/>
    <property type="gene ID" value="Pp3c23_13840"/>
</dbReference>
<evidence type="ECO:0000256" key="3">
    <source>
        <dbReference type="SAM" id="MobiDB-lite"/>
    </source>
</evidence>
<dbReference type="InterPro" id="IPR036641">
    <property type="entry name" value="HPT_dom_sf"/>
</dbReference>
<reference evidence="5 7" key="1">
    <citation type="journal article" date="2008" name="Science">
        <title>The Physcomitrella genome reveals evolutionary insights into the conquest of land by plants.</title>
        <authorList>
            <person name="Rensing S."/>
            <person name="Lang D."/>
            <person name="Zimmer A."/>
            <person name="Terry A."/>
            <person name="Salamov A."/>
            <person name="Shapiro H."/>
            <person name="Nishiyama T."/>
            <person name="Perroud P.-F."/>
            <person name="Lindquist E."/>
            <person name="Kamisugi Y."/>
            <person name="Tanahashi T."/>
            <person name="Sakakibara K."/>
            <person name="Fujita T."/>
            <person name="Oishi K."/>
            <person name="Shin-I T."/>
            <person name="Kuroki Y."/>
            <person name="Toyoda A."/>
            <person name="Suzuki Y."/>
            <person name="Hashimoto A."/>
            <person name="Yamaguchi K."/>
            <person name="Sugano A."/>
            <person name="Kohara Y."/>
            <person name="Fujiyama A."/>
            <person name="Anterola A."/>
            <person name="Aoki S."/>
            <person name="Ashton N."/>
            <person name="Barbazuk W.B."/>
            <person name="Barker E."/>
            <person name="Bennetzen J."/>
            <person name="Bezanilla M."/>
            <person name="Blankenship R."/>
            <person name="Cho S.H."/>
            <person name="Dutcher S."/>
            <person name="Estelle M."/>
            <person name="Fawcett J.A."/>
            <person name="Gundlach H."/>
            <person name="Hanada K."/>
            <person name="Heyl A."/>
            <person name="Hicks K.A."/>
            <person name="Hugh J."/>
            <person name="Lohr M."/>
            <person name="Mayer K."/>
            <person name="Melkozernov A."/>
            <person name="Murata T."/>
            <person name="Nelson D."/>
            <person name="Pils B."/>
            <person name="Prigge M."/>
            <person name="Reiss B."/>
            <person name="Renner T."/>
            <person name="Rombauts S."/>
            <person name="Rushton P."/>
            <person name="Sanderfoot A."/>
            <person name="Schween G."/>
            <person name="Shiu S.-H."/>
            <person name="Stueber K."/>
            <person name="Theodoulou F.L."/>
            <person name="Tu H."/>
            <person name="Van de Peer Y."/>
            <person name="Verrier P.J."/>
            <person name="Waters E."/>
            <person name="Wood A."/>
            <person name="Yang L."/>
            <person name="Cove D."/>
            <person name="Cuming A."/>
            <person name="Hasebe M."/>
            <person name="Lucas S."/>
            <person name="Mishler D.B."/>
            <person name="Reski R."/>
            <person name="Grigoriev I."/>
            <person name="Quatrano R.S."/>
            <person name="Boore J.L."/>
        </authorList>
    </citation>
    <scope>NUCLEOTIDE SEQUENCE [LARGE SCALE GENOMIC DNA]</scope>
    <source>
        <strain evidence="6 7">cv. Gransden 2004</strain>
    </source>
</reference>
<dbReference type="OrthoDB" id="1673781at2759"/>
<evidence type="ECO:0000313" key="6">
    <source>
        <dbReference type="EnsemblPlants" id="PAC:32949045.CDS.1"/>
    </source>
</evidence>
<organism evidence="5">
    <name type="scientific">Physcomitrium patens</name>
    <name type="common">Spreading-leaved earth moss</name>
    <name type="synonym">Physcomitrella patens</name>
    <dbReference type="NCBI Taxonomy" id="3218"/>
    <lineage>
        <taxon>Eukaryota</taxon>
        <taxon>Viridiplantae</taxon>
        <taxon>Streptophyta</taxon>
        <taxon>Embryophyta</taxon>
        <taxon>Bryophyta</taxon>
        <taxon>Bryophytina</taxon>
        <taxon>Bryopsida</taxon>
        <taxon>Funariidae</taxon>
        <taxon>Funariales</taxon>
        <taxon>Funariaceae</taxon>
        <taxon>Physcomitrium</taxon>
    </lineage>
</organism>
<evidence type="ECO:0000313" key="7">
    <source>
        <dbReference type="Proteomes" id="UP000006727"/>
    </source>
</evidence>
<dbReference type="EMBL" id="LC600212">
    <property type="protein sequence ID" value="BCP96817.1"/>
    <property type="molecule type" value="mRNA"/>
</dbReference>
<dbReference type="EnsemblPlants" id="Pp3c23_13840V3.1">
    <property type="protein sequence ID" value="PAC:32949045.CDS.1"/>
    <property type="gene ID" value="Pp3c23_13840"/>
</dbReference>
<dbReference type="OMA" id="MEECASC"/>
<comment type="function">
    <text evidence="2">Functions as a two-component phosphorelay mediators between cytokinin sensor histidine kinases and response regulators (B-type ARRs). Plays an important role in propagating cytokinin signal transduction.</text>
</comment>
<dbReference type="GO" id="GO:0000160">
    <property type="term" value="P:phosphorelay signal transduction system"/>
    <property type="evidence" value="ECO:0000318"/>
    <property type="project" value="GO_Central"/>
</dbReference>
<dbReference type="PaxDb" id="3218-PP1S294_68V6.1"/>
<comment type="subcellular location">
    <subcellularLocation>
        <location evidence="2">Cytoplasm</location>
        <location evidence="2">Cytosol</location>
    </subcellularLocation>
    <subcellularLocation>
        <location evidence="2">Nucleus</location>
    </subcellularLocation>
</comment>
<dbReference type="InterPro" id="IPR045871">
    <property type="entry name" value="AHP1-5/YPD1"/>
</dbReference>
<dbReference type="EnsemblPlants" id="Pp3c23_13840V3.2">
    <property type="protein sequence ID" value="PAC:32949046.CDS.1"/>
    <property type="gene ID" value="Pp3c23_13840"/>
</dbReference>
<dbReference type="Gramene" id="Pp3c23_13840V3.3">
    <property type="protein sequence ID" value="PAC:32949047.CDS.1"/>
    <property type="gene ID" value="Pp3c23_13840"/>
</dbReference>
<dbReference type="PANTHER" id="PTHR28242">
    <property type="entry name" value="PHOSPHORELAY INTERMEDIATE PROTEIN YPD1"/>
    <property type="match status" value="1"/>
</dbReference>
<accession>A0A2K1IJ99</accession>
<reference evidence="4" key="4">
    <citation type="submission" date="2021-01" db="EMBL/GenBank/DDBJ databases">
        <title>Red light-controlled interaction with partner proteins of the PAS histidine kinases in the moss Physcomitrella patens.</title>
        <authorList>
            <person name="Anami S."/>
            <person name="Yamashino T."/>
            <person name="Suzuki R."/>
            <person name="Nakai K."/>
            <person name="Sato K."/>
            <person name="Wu B."/>
            <person name="Ryo M."/>
            <person name="Sugita M."/>
            <person name="Aoki S."/>
        </authorList>
    </citation>
    <scope>NUCLEOTIDE SEQUENCE</scope>
    <source>
        <tissue evidence="4">Protonema</tissue>
    </source>
</reference>
<evidence type="ECO:0000256" key="1">
    <source>
        <dbReference type="ARBA" id="ARBA00023012"/>
    </source>
</evidence>
<dbReference type="Gramene" id="Pp3c23_13840V3.2">
    <property type="protein sequence ID" value="PAC:32949046.CDS.1"/>
    <property type="gene ID" value="Pp3c23_13840"/>
</dbReference>
<proteinExistence type="evidence at transcript level"/>
<dbReference type="Proteomes" id="UP000006727">
    <property type="component" value="Chromosome 23"/>
</dbReference>
<comment type="domain">
    <text evidence="2">Histidine-containing phosphotransfer domain (HPt) contains an active histidine that mediates the phosphotransfer.</text>
</comment>
<evidence type="ECO:0000313" key="5">
    <source>
        <dbReference type="EMBL" id="PNR29348.1"/>
    </source>
</evidence>
<dbReference type="GeneID" id="112276046"/>
<evidence type="ECO:0000256" key="2">
    <source>
        <dbReference type="RuleBase" id="RU369004"/>
    </source>
</evidence>
<dbReference type="PANTHER" id="PTHR28242:SF52">
    <property type="entry name" value="PHOSPHORELAY INTERMEDIATE PROTEIN YPD1"/>
    <property type="match status" value="1"/>
</dbReference>
<protein>
    <recommendedName>
        <fullName evidence="2">Histidine-containing phosphotransfer protein</fullName>
    </recommendedName>
</protein>
<dbReference type="GO" id="GO:0005829">
    <property type="term" value="C:cytosol"/>
    <property type="evidence" value="ECO:0007669"/>
    <property type="project" value="UniProtKB-SubCell"/>
</dbReference>
<name>A0A2K1IJ99_PHYPA</name>
<dbReference type="GO" id="GO:0005737">
    <property type="term" value="C:cytoplasm"/>
    <property type="evidence" value="ECO:0000318"/>
    <property type="project" value="GO_Central"/>
</dbReference>
<dbReference type="EnsemblPlants" id="Pp3c23_13840V3.3">
    <property type="protein sequence ID" value="PAC:32949047.CDS.1"/>
    <property type="gene ID" value="Pp3c23_13840"/>
</dbReference>
<dbReference type="AlphaFoldDB" id="A0A2K1IJ99"/>
<dbReference type="GO" id="GO:0009736">
    <property type="term" value="P:cytokinin-activated signaling pathway"/>
    <property type="evidence" value="ECO:0000318"/>
    <property type="project" value="GO_Central"/>
</dbReference>